<evidence type="ECO:0000256" key="13">
    <source>
        <dbReference type="ARBA" id="ARBA00023270"/>
    </source>
</evidence>
<evidence type="ECO:0000256" key="11">
    <source>
        <dbReference type="ARBA" id="ARBA00022842"/>
    </source>
</evidence>
<comment type="pathway">
    <text evidence="3">Carbohydrate biosynthesis; gluconeogenesis.</text>
</comment>
<comment type="catalytic activity">
    <reaction evidence="1">
        <text>beta-D-fructose 1,6-bisphosphate + H2O = beta-D-fructose 6-phosphate + phosphate</text>
        <dbReference type="Rhea" id="RHEA:11064"/>
        <dbReference type="ChEBI" id="CHEBI:15377"/>
        <dbReference type="ChEBI" id="CHEBI:32966"/>
        <dbReference type="ChEBI" id="CHEBI:43474"/>
        <dbReference type="ChEBI" id="CHEBI:57634"/>
        <dbReference type="EC" id="3.1.3.11"/>
    </reaction>
</comment>
<name>A0A383BTR6_9ZZZZ</name>
<dbReference type="GO" id="GO:0046872">
    <property type="term" value="F:metal ion binding"/>
    <property type="evidence" value="ECO:0007669"/>
    <property type="project" value="UniProtKB-KW"/>
</dbReference>
<evidence type="ECO:0000256" key="4">
    <source>
        <dbReference type="ARBA" id="ARBA00010693"/>
    </source>
</evidence>
<accession>A0A383BTR6</accession>
<keyword evidence="14" id="KW-0119">Carbohydrate metabolism</keyword>
<feature type="compositionally biased region" description="Basic and acidic residues" evidence="15">
    <location>
        <begin position="73"/>
        <end position="83"/>
    </location>
</feature>
<evidence type="ECO:0000256" key="1">
    <source>
        <dbReference type="ARBA" id="ARBA00001273"/>
    </source>
</evidence>
<evidence type="ECO:0000256" key="6">
    <source>
        <dbReference type="ARBA" id="ARBA00013093"/>
    </source>
</evidence>
<evidence type="ECO:0000256" key="3">
    <source>
        <dbReference type="ARBA" id="ARBA00004742"/>
    </source>
</evidence>
<comment type="similarity">
    <text evidence="4">Belongs to the FBP aldolase/phosphatase family.</text>
</comment>
<keyword evidence="12" id="KW-0456">Lyase</keyword>
<dbReference type="Pfam" id="PF01950">
    <property type="entry name" value="FBPase_3"/>
    <property type="match status" value="1"/>
</dbReference>
<dbReference type="UniPathway" id="UPA00138"/>
<dbReference type="GO" id="GO:0016829">
    <property type="term" value="F:lyase activity"/>
    <property type="evidence" value="ECO:0007669"/>
    <property type="project" value="UniProtKB-KW"/>
</dbReference>
<keyword evidence="9" id="KW-0479">Metal-binding</keyword>
<evidence type="ECO:0000256" key="15">
    <source>
        <dbReference type="SAM" id="MobiDB-lite"/>
    </source>
</evidence>
<proteinExistence type="inferred from homology"/>
<dbReference type="EMBL" id="UINC01203149">
    <property type="protein sequence ID" value="SVE23269.1"/>
    <property type="molecule type" value="Genomic_DNA"/>
</dbReference>
<evidence type="ECO:0000256" key="5">
    <source>
        <dbReference type="ARBA" id="ARBA00011820"/>
    </source>
</evidence>
<feature type="region of interest" description="Disordered" evidence="15">
    <location>
        <begin position="63"/>
        <end position="83"/>
    </location>
</feature>
<dbReference type="PANTHER" id="PTHR38341">
    <property type="entry name" value="FRUCTOSE-1,6-BISPHOSPHATE ALDOLASE/PHOSPHATASE"/>
    <property type="match status" value="1"/>
</dbReference>
<evidence type="ECO:0000256" key="9">
    <source>
        <dbReference type="ARBA" id="ARBA00022723"/>
    </source>
</evidence>
<dbReference type="GO" id="GO:0006094">
    <property type="term" value="P:gluconeogenesis"/>
    <property type="evidence" value="ECO:0007669"/>
    <property type="project" value="UniProtKB-UniPathway"/>
</dbReference>
<gene>
    <name evidence="16" type="ORF">METZ01_LOCUS476123</name>
</gene>
<organism evidence="16">
    <name type="scientific">marine metagenome</name>
    <dbReference type="NCBI Taxonomy" id="408172"/>
    <lineage>
        <taxon>unclassified sequences</taxon>
        <taxon>metagenomes</taxon>
        <taxon>ecological metagenomes</taxon>
    </lineage>
</organism>
<dbReference type="PANTHER" id="PTHR38341:SF1">
    <property type="entry name" value="FRUCTOSE-1,6-BISPHOSPHATE ALDOLASE_PHOSPHATASE"/>
    <property type="match status" value="1"/>
</dbReference>
<keyword evidence="11" id="KW-0460">Magnesium</keyword>
<dbReference type="EC" id="3.1.3.11" evidence="6"/>
<reference evidence="16" key="1">
    <citation type="submission" date="2018-05" db="EMBL/GenBank/DDBJ databases">
        <authorList>
            <person name="Lanie J.A."/>
            <person name="Ng W.-L."/>
            <person name="Kazmierczak K.M."/>
            <person name="Andrzejewski T.M."/>
            <person name="Davidsen T.M."/>
            <person name="Wayne K.J."/>
            <person name="Tettelin H."/>
            <person name="Glass J.I."/>
            <person name="Rusch D."/>
            <person name="Podicherti R."/>
            <person name="Tsui H.-C.T."/>
            <person name="Winkler M.E."/>
        </authorList>
    </citation>
    <scope>NUCLEOTIDE SEQUENCE</scope>
</reference>
<keyword evidence="13" id="KW-0704">Schiff base</keyword>
<comment type="cofactor">
    <cofactor evidence="2">
        <name>Mg(2+)</name>
        <dbReference type="ChEBI" id="CHEBI:18420"/>
    </cofactor>
</comment>
<keyword evidence="8" id="KW-0312">Gluconeogenesis</keyword>
<dbReference type="InterPro" id="IPR002803">
    <property type="entry name" value="FBPase_V"/>
</dbReference>
<evidence type="ECO:0000256" key="2">
    <source>
        <dbReference type="ARBA" id="ARBA00001946"/>
    </source>
</evidence>
<dbReference type="AlphaFoldDB" id="A0A383BTR6"/>
<dbReference type="InterPro" id="IPR036076">
    <property type="entry name" value="FBPase_V_sf"/>
</dbReference>
<dbReference type="GO" id="GO:0042132">
    <property type="term" value="F:fructose 1,6-bisphosphate 1-phosphatase activity"/>
    <property type="evidence" value="ECO:0007669"/>
    <property type="project" value="UniProtKB-EC"/>
</dbReference>
<protein>
    <recommendedName>
        <fullName evidence="7">Fructose-1,6-bisphosphate aldolase/phosphatase</fullName>
        <ecNumber evidence="6">3.1.3.11</ecNumber>
    </recommendedName>
</protein>
<evidence type="ECO:0000256" key="7">
    <source>
        <dbReference type="ARBA" id="ARBA00018635"/>
    </source>
</evidence>
<feature type="non-terminal residue" evidence="16">
    <location>
        <position position="1"/>
    </location>
</feature>
<evidence type="ECO:0000256" key="14">
    <source>
        <dbReference type="ARBA" id="ARBA00023277"/>
    </source>
</evidence>
<evidence type="ECO:0000256" key="12">
    <source>
        <dbReference type="ARBA" id="ARBA00023239"/>
    </source>
</evidence>
<dbReference type="SUPFAM" id="SSF111249">
    <property type="entry name" value="Sulfolobus fructose-1,6-bisphosphatase-like"/>
    <property type="match status" value="1"/>
</dbReference>
<keyword evidence="10" id="KW-0378">Hydrolase</keyword>
<evidence type="ECO:0000256" key="8">
    <source>
        <dbReference type="ARBA" id="ARBA00022432"/>
    </source>
</evidence>
<comment type="subunit">
    <text evidence="5">Homooctamer; dimer of tetramers.</text>
</comment>
<evidence type="ECO:0000256" key="10">
    <source>
        <dbReference type="ARBA" id="ARBA00022801"/>
    </source>
</evidence>
<evidence type="ECO:0000313" key="16">
    <source>
        <dbReference type="EMBL" id="SVE23269.1"/>
    </source>
</evidence>
<sequence length="83" mass="9486">NGKLTGPFDGFSTPDWDYIREIATKKALIMRSQGFIHPATLVPSELEYAEGYKAVMDVLHSKMKPIQDQPQNDQRKESYEDPD</sequence>